<dbReference type="Proteomes" id="UP000215453">
    <property type="component" value="Chromosome 7"/>
</dbReference>
<dbReference type="AlphaFoldDB" id="A0A1Y6LQ00"/>
<gene>
    <name evidence="2" type="ORF">ZT1A5_G7925</name>
</gene>
<sequence>MLVHFEDNRRPLRMMSSPPTSSSALAVDSSASSTSDDATDEGVNATPPPPQSSACAAVFALPELLDSHIIPLLPHHEIARLRLVSPLFHDNIKHSKALQRQLFLLPDHSIITGKAVVRDPAWRAEGTEAARYNGGRSGMADTERLARPNPSIFAPLPEVSKSKEQMLFLLPSLRRFFHEAGPFHTGLGSLGEMYITQPPISVVWVGFRWYEPGDLPLRNRRKEWRLAIEGGVKVKDVVKCVLREVGVYDREKWEKSLEEGRGFVRLRNGFEVVDED</sequence>
<evidence type="ECO:0000256" key="1">
    <source>
        <dbReference type="SAM" id="MobiDB-lite"/>
    </source>
</evidence>
<protein>
    <recommendedName>
        <fullName evidence="4">F-box domain-containing protein</fullName>
    </recommendedName>
</protein>
<accession>A0A1Y6LQ00</accession>
<organism evidence="2 3">
    <name type="scientific">Zymoseptoria tritici ST99CH_1A5</name>
    <dbReference type="NCBI Taxonomy" id="1276529"/>
    <lineage>
        <taxon>Eukaryota</taxon>
        <taxon>Fungi</taxon>
        <taxon>Dikarya</taxon>
        <taxon>Ascomycota</taxon>
        <taxon>Pezizomycotina</taxon>
        <taxon>Dothideomycetes</taxon>
        <taxon>Dothideomycetidae</taxon>
        <taxon>Mycosphaerellales</taxon>
        <taxon>Mycosphaerellaceae</taxon>
        <taxon>Zymoseptoria</taxon>
    </lineage>
</organism>
<dbReference type="EMBL" id="LT882682">
    <property type="protein sequence ID" value="SMY26482.1"/>
    <property type="molecule type" value="Genomic_DNA"/>
</dbReference>
<reference evidence="2 3" key="1">
    <citation type="submission" date="2016-10" db="EMBL/GenBank/DDBJ databases">
        <authorList>
            <person name="Varghese N."/>
        </authorList>
    </citation>
    <scope>NUCLEOTIDE SEQUENCE [LARGE SCALE GENOMIC DNA]</scope>
</reference>
<evidence type="ECO:0000313" key="2">
    <source>
        <dbReference type="EMBL" id="SMY26482.1"/>
    </source>
</evidence>
<evidence type="ECO:0000313" key="3">
    <source>
        <dbReference type="Proteomes" id="UP000215453"/>
    </source>
</evidence>
<feature type="region of interest" description="Disordered" evidence="1">
    <location>
        <begin position="1"/>
        <end position="51"/>
    </location>
</feature>
<feature type="compositionally biased region" description="Low complexity" evidence="1">
    <location>
        <begin position="20"/>
        <end position="36"/>
    </location>
</feature>
<name>A0A1Y6LQ00_ZYMTR</name>
<evidence type="ECO:0008006" key="4">
    <source>
        <dbReference type="Google" id="ProtNLM"/>
    </source>
</evidence>
<feature type="compositionally biased region" description="Basic and acidic residues" evidence="1">
    <location>
        <begin position="1"/>
        <end position="10"/>
    </location>
</feature>
<proteinExistence type="predicted"/>